<comment type="caution">
    <text evidence="4">The sequence shown here is derived from an EMBL/GenBank/DDBJ whole genome shotgun (WGS) entry which is preliminary data.</text>
</comment>
<keyword evidence="5" id="KW-1185">Reference proteome</keyword>
<dbReference type="EMBL" id="CALNXK010000182">
    <property type="protein sequence ID" value="CAH3173570.1"/>
    <property type="molecule type" value="Genomic_DNA"/>
</dbReference>
<evidence type="ECO:0000259" key="3">
    <source>
        <dbReference type="PROSITE" id="PS50041"/>
    </source>
</evidence>
<keyword evidence="1" id="KW-1015">Disulfide bond</keyword>
<dbReference type="InterPro" id="IPR001304">
    <property type="entry name" value="C-type_lectin-like"/>
</dbReference>
<dbReference type="CDD" id="cd00037">
    <property type="entry name" value="CLECT"/>
    <property type="match status" value="1"/>
</dbReference>
<dbReference type="InterPro" id="IPR016187">
    <property type="entry name" value="CTDL_fold"/>
</dbReference>
<dbReference type="SMART" id="SM00034">
    <property type="entry name" value="CLECT"/>
    <property type="match status" value="1"/>
</dbReference>
<dbReference type="Pfam" id="PF00059">
    <property type="entry name" value="Lectin_C"/>
    <property type="match status" value="1"/>
</dbReference>
<keyword evidence="1" id="KW-0245">EGF-like domain</keyword>
<feature type="disulfide bond" evidence="1">
    <location>
        <begin position="124"/>
        <end position="133"/>
    </location>
</feature>
<dbReference type="PANTHER" id="PTHR22803">
    <property type="entry name" value="MANNOSE, PHOSPHOLIPASE, LECTIN RECEPTOR RELATED"/>
    <property type="match status" value="1"/>
</dbReference>
<dbReference type="InterPro" id="IPR050111">
    <property type="entry name" value="C-type_lectin/snaclec_domain"/>
</dbReference>
<evidence type="ECO:0000313" key="5">
    <source>
        <dbReference type="Proteomes" id="UP001159405"/>
    </source>
</evidence>
<dbReference type="InterPro" id="IPR016186">
    <property type="entry name" value="C-type_lectin-like/link_sf"/>
</dbReference>
<organism evidence="4 5">
    <name type="scientific">Porites lobata</name>
    <dbReference type="NCBI Taxonomy" id="104759"/>
    <lineage>
        <taxon>Eukaryota</taxon>
        <taxon>Metazoa</taxon>
        <taxon>Cnidaria</taxon>
        <taxon>Anthozoa</taxon>
        <taxon>Hexacorallia</taxon>
        <taxon>Scleractinia</taxon>
        <taxon>Fungiina</taxon>
        <taxon>Poritidae</taxon>
        <taxon>Porites</taxon>
    </lineage>
</organism>
<dbReference type="PROSITE" id="PS00022">
    <property type="entry name" value="EGF_1"/>
    <property type="match status" value="1"/>
</dbReference>
<feature type="non-terminal residue" evidence="4">
    <location>
        <position position="269"/>
    </location>
</feature>
<accession>A0ABN8R8E1</accession>
<feature type="domain" description="C-type lectin" evidence="3">
    <location>
        <begin position="144"/>
        <end position="268"/>
    </location>
</feature>
<proteinExistence type="predicted"/>
<evidence type="ECO:0008006" key="6">
    <source>
        <dbReference type="Google" id="ProtNLM"/>
    </source>
</evidence>
<dbReference type="Gene3D" id="3.10.100.10">
    <property type="entry name" value="Mannose-Binding Protein A, subunit A"/>
    <property type="match status" value="1"/>
</dbReference>
<gene>
    <name evidence="4" type="ORF">PLOB_00014203</name>
</gene>
<evidence type="ECO:0000313" key="4">
    <source>
        <dbReference type="EMBL" id="CAH3173570.1"/>
    </source>
</evidence>
<dbReference type="PROSITE" id="PS50026">
    <property type="entry name" value="EGF_3"/>
    <property type="match status" value="1"/>
</dbReference>
<dbReference type="InterPro" id="IPR000742">
    <property type="entry name" value="EGF"/>
</dbReference>
<feature type="domain" description="EGF-like" evidence="2">
    <location>
        <begin position="95"/>
        <end position="134"/>
    </location>
</feature>
<sequence length="269" mass="30959">YIFFSTVLATEYNRVLIFKGPIEGKILLGHVIRTEEVANEGSCRVKCFLEPNCVSINVGPADDQGRRPCELNDFTDEKASQSGLEERTGYIHYAAENFCHRSPCPGQNFICQVGFTARRYRCVCVGGFKGEKCDKACEPEWIGRGKSCYKFFTSPKLSWENASNECKNKWYARLVKIESPEENDFIRRESLAERPTAYWIGLFKFGTGFWQWSDGTQLNGYENWRDGKPNAQNLNCGQIRKGTFESGNYYDGHWRDGKCQNKKRYICKK</sequence>
<dbReference type="SUPFAM" id="SSF56436">
    <property type="entry name" value="C-type lectin-like"/>
    <property type="match status" value="1"/>
</dbReference>
<name>A0ABN8R8E1_9CNID</name>
<evidence type="ECO:0000256" key="1">
    <source>
        <dbReference type="PROSITE-ProRule" id="PRU00076"/>
    </source>
</evidence>
<comment type="caution">
    <text evidence="1">Lacks conserved residue(s) required for the propagation of feature annotation.</text>
</comment>
<protein>
    <recommendedName>
        <fullName evidence="6">C-type lectin domain-containing protein</fullName>
    </recommendedName>
</protein>
<evidence type="ECO:0000259" key="2">
    <source>
        <dbReference type="PROSITE" id="PS50026"/>
    </source>
</evidence>
<dbReference type="PROSITE" id="PS50041">
    <property type="entry name" value="C_TYPE_LECTIN_2"/>
    <property type="match status" value="1"/>
</dbReference>
<feature type="non-terminal residue" evidence="4">
    <location>
        <position position="1"/>
    </location>
</feature>
<reference evidence="4 5" key="1">
    <citation type="submission" date="2022-05" db="EMBL/GenBank/DDBJ databases">
        <authorList>
            <consortium name="Genoscope - CEA"/>
            <person name="William W."/>
        </authorList>
    </citation>
    <scope>NUCLEOTIDE SEQUENCE [LARGE SCALE GENOMIC DNA]</scope>
</reference>
<dbReference type="Proteomes" id="UP001159405">
    <property type="component" value="Unassembled WGS sequence"/>
</dbReference>